<evidence type="ECO:0000313" key="3">
    <source>
        <dbReference type="Proteomes" id="UP000318065"/>
    </source>
</evidence>
<dbReference type="EMBL" id="AP019791">
    <property type="protein sequence ID" value="BBL80464.1"/>
    <property type="molecule type" value="Genomic_DNA"/>
</dbReference>
<proteinExistence type="predicted"/>
<evidence type="ECO:0000256" key="1">
    <source>
        <dbReference type="SAM" id="MobiDB-lite"/>
    </source>
</evidence>
<feature type="compositionally biased region" description="Basic and acidic residues" evidence="1">
    <location>
        <begin position="87"/>
        <end position="100"/>
    </location>
</feature>
<keyword evidence="3" id="KW-1185">Reference proteome</keyword>
<evidence type="ECO:0000313" key="2">
    <source>
        <dbReference type="EMBL" id="BBL80464.1"/>
    </source>
</evidence>
<dbReference type="AlphaFoldDB" id="A0A510HKP0"/>
<accession>A0A510HKP0</accession>
<protein>
    <submittedName>
        <fullName evidence="2">Uncharacterized protein</fullName>
    </submittedName>
</protein>
<name>A0A510HKP0_9ACTN</name>
<feature type="region of interest" description="Disordered" evidence="1">
    <location>
        <begin position="1"/>
        <end position="100"/>
    </location>
</feature>
<gene>
    <name evidence="2" type="ORF">RxyAA322_23180</name>
</gene>
<dbReference type="Proteomes" id="UP000318065">
    <property type="component" value="Chromosome"/>
</dbReference>
<reference evidence="2" key="1">
    <citation type="journal article" date="2019" name="Microbiol. Resour. Announc.">
        <title>Complete Genome Sequence of Rubrobacter xylanophilus Strain AA3-22, Isolated from Arima Onsen in Japan.</title>
        <authorList>
            <person name="Tomariguchi N."/>
            <person name="Miyazaki K."/>
        </authorList>
    </citation>
    <scope>NUCLEOTIDE SEQUENCE [LARGE SCALE GENOMIC DNA]</scope>
    <source>
        <strain evidence="2">AA3-22</strain>
    </source>
</reference>
<sequence>MVAELVLGVALPGAQDPAQEAPEDELLGGDQARRRARQHGKERLLERPPPLLSLRPALAEAPEHERRTGREQEGLERHGGESGLPRLRVEERQGYKSEEQ</sequence>
<feature type="compositionally biased region" description="Basic and acidic residues" evidence="1">
    <location>
        <begin position="61"/>
        <end position="80"/>
    </location>
</feature>
<organism evidence="2 3">
    <name type="scientific">Rubrobacter xylanophilus</name>
    <dbReference type="NCBI Taxonomy" id="49319"/>
    <lineage>
        <taxon>Bacteria</taxon>
        <taxon>Bacillati</taxon>
        <taxon>Actinomycetota</taxon>
        <taxon>Rubrobacteria</taxon>
        <taxon>Rubrobacterales</taxon>
        <taxon>Rubrobacteraceae</taxon>
        <taxon>Rubrobacter</taxon>
    </lineage>
</organism>